<name>A0AAU9M0F1_9ASTR</name>
<comment type="caution">
    <text evidence="1">The sequence shown here is derived from an EMBL/GenBank/DDBJ whole genome shotgun (WGS) entry which is preliminary data.</text>
</comment>
<dbReference type="Proteomes" id="UP001157418">
    <property type="component" value="Unassembled WGS sequence"/>
</dbReference>
<sequence>MIHNAKNKKKDHHLRHPKCISLCNSAFQYHYLELTSNSSHRDYQLLTDVLTILLILPRYDKDKARRLSLVFQSLESRNSDINFIDILQTCFSSFSSLNNFVKHLLCNFLPKILNLCG</sequence>
<reference evidence="1 2" key="1">
    <citation type="submission" date="2022-01" db="EMBL/GenBank/DDBJ databases">
        <authorList>
            <person name="Xiong W."/>
            <person name="Schranz E."/>
        </authorList>
    </citation>
    <scope>NUCLEOTIDE SEQUENCE [LARGE SCALE GENOMIC DNA]</scope>
</reference>
<evidence type="ECO:0000313" key="2">
    <source>
        <dbReference type="Proteomes" id="UP001157418"/>
    </source>
</evidence>
<dbReference type="EMBL" id="CAKMRJ010001112">
    <property type="protein sequence ID" value="CAH1420561.1"/>
    <property type="molecule type" value="Genomic_DNA"/>
</dbReference>
<keyword evidence="2" id="KW-1185">Reference proteome</keyword>
<gene>
    <name evidence="1" type="ORF">LVIROSA_LOCUS8013</name>
</gene>
<accession>A0AAU9M0F1</accession>
<evidence type="ECO:0000313" key="1">
    <source>
        <dbReference type="EMBL" id="CAH1420561.1"/>
    </source>
</evidence>
<protein>
    <submittedName>
        <fullName evidence="1">Uncharacterized protein</fullName>
    </submittedName>
</protein>
<proteinExistence type="predicted"/>
<organism evidence="1 2">
    <name type="scientific">Lactuca virosa</name>
    <dbReference type="NCBI Taxonomy" id="75947"/>
    <lineage>
        <taxon>Eukaryota</taxon>
        <taxon>Viridiplantae</taxon>
        <taxon>Streptophyta</taxon>
        <taxon>Embryophyta</taxon>
        <taxon>Tracheophyta</taxon>
        <taxon>Spermatophyta</taxon>
        <taxon>Magnoliopsida</taxon>
        <taxon>eudicotyledons</taxon>
        <taxon>Gunneridae</taxon>
        <taxon>Pentapetalae</taxon>
        <taxon>asterids</taxon>
        <taxon>campanulids</taxon>
        <taxon>Asterales</taxon>
        <taxon>Asteraceae</taxon>
        <taxon>Cichorioideae</taxon>
        <taxon>Cichorieae</taxon>
        <taxon>Lactucinae</taxon>
        <taxon>Lactuca</taxon>
    </lineage>
</organism>
<dbReference type="AlphaFoldDB" id="A0AAU9M0F1"/>